<evidence type="ECO:0000313" key="9">
    <source>
        <dbReference type="Proteomes" id="UP000656274"/>
    </source>
</evidence>
<dbReference type="PANTHER" id="PTHR10491">
    <property type="entry name" value="DTDP-4-DEHYDRORHAMNOSE REDUCTASE"/>
    <property type="match status" value="1"/>
</dbReference>
<comment type="pathway">
    <text evidence="1 6">Carbohydrate biosynthesis; dTDP-L-rhamnose biosynthesis.</text>
</comment>
<feature type="domain" description="RmlD-like substrate binding" evidence="7">
    <location>
        <begin position="3"/>
        <end position="164"/>
    </location>
</feature>
<dbReference type="PANTHER" id="PTHR10491:SF4">
    <property type="entry name" value="METHIONINE ADENOSYLTRANSFERASE 2 SUBUNIT BETA"/>
    <property type="match status" value="1"/>
</dbReference>
<comment type="caution">
    <text evidence="8">The sequence shown here is derived from an EMBL/GenBank/DDBJ whole genome shotgun (WGS) entry which is preliminary data.</text>
</comment>
<dbReference type="EC" id="1.1.1.133" evidence="3 6"/>
<dbReference type="Pfam" id="PF04321">
    <property type="entry name" value="RmlD_sub_bind"/>
    <property type="match status" value="1"/>
</dbReference>
<evidence type="ECO:0000256" key="1">
    <source>
        <dbReference type="ARBA" id="ARBA00004781"/>
    </source>
</evidence>
<comment type="function">
    <text evidence="6">Catalyzes the reduction of dTDP-6-deoxy-L-lyxo-4-hexulose to yield dTDP-L-rhamnose.</text>
</comment>
<evidence type="ECO:0000256" key="4">
    <source>
        <dbReference type="ARBA" id="ARBA00017099"/>
    </source>
</evidence>
<dbReference type="EMBL" id="JADFTZ010000002">
    <property type="protein sequence ID" value="MBE9576439.1"/>
    <property type="molecule type" value="Genomic_DNA"/>
</dbReference>
<keyword evidence="9" id="KW-1185">Reference proteome</keyword>
<protein>
    <recommendedName>
        <fullName evidence="4 6">dTDP-4-dehydrorhamnose reductase</fullName>
        <ecNumber evidence="3 6">1.1.1.133</ecNumber>
    </recommendedName>
</protein>
<sequence>MKKILIIGSKGMAGHVMHRYFTAIDTFEVYTVARNISENDKSFNVDVSDTEQLQTLIKFHEFDVVVNCIGILNKDAEDHPSKAVWFNSYFPHFLEEITKNTQTKVIHISTDCVFSGKRGNYTEADVKDGIGFYAQSKALGEIDNPKDVTIRTSIIGPEINSNGIGLLHWFLSQPLETKLNGYSNAYWTGLTTLELAKVVHEVIHQNISGIIQVVPSEKINKYELLQLFNSIFRNNQLEIVDYDAYQVDKSLLFTRKDFNYHVPTYEQMLIDLKAWILDHNTLYKHYSL</sequence>
<gene>
    <name evidence="8" type="ORF">IM755_06910</name>
</gene>
<comment type="catalytic activity">
    <reaction evidence="5">
        <text>dTDP-beta-L-rhamnose + NADP(+) = dTDP-4-dehydro-beta-L-rhamnose + NADPH + H(+)</text>
        <dbReference type="Rhea" id="RHEA:21796"/>
        <dbReference type="ChEBI" id="CHEBI:15378"/>
        <dbReference type="ChEBI" id="CHEBI:57510"/>
        <dbReference type="ChEBI" id="CHEBI:57783"/>
        <dbReference type="ChEBI" id="CHEBI:58349"/>
        <dbReference type="ChEBI" id="CHEBI:62830"/>
        <dbReference type="EC" id="1.1.1.133"/>
    </reaction>
</comment>
<organism evidence="8 9">
    <name type="scientific">Flavobacterium proteolyticum</name>
    <dbReference type="NCBI Taxonomy" id="2911683"/>
    <lineage>
        <taxon>Bacteria</taxon>
        <taxon>Pseudomonadati</taxon>
        <taxon>Bacteroidota</taxon>
        <taxon>Flavobacteriia</taxon>
        <taxon>Flavobacteriales</taxon>
        <taxon>Flavobacteriaceae</taxon>
        <taxon>Flavobacterium</taxon>
    </lineage>
</organism>
<keyword evidence="6" id="KW-0560">Oxidoreductase</keyword>
<dbReference type="InterPro" id="IPR029903">
    <property type="entry name" value="RmlD-like-bd"/>
</dbReference>
<evidence type="ECO:0000256" key="2">
    <source>
        <dbReference type="ARBA" id="ARBA00010944"/>
    </source>
</evidence>
<proteinExistence type="inferred from homology"/>
<dbReference type="CDD" id="cd05254">
    <property type="entry name" value="dTDP_HR_like_SDR_e"/>
    <property type="match status" value="1"/>
</dbReference>
<reference evidence="8 9" key="1">
    <citation type="submission" date="2020-10" db="EMBL/GenBank/DDBJ databases">
        <title>The genome sequence of Flavobacterium aquaticum 1Y8A.</title>
        <authorList>
            <person name="Liu Y."/>
        </authorList>
    </citation>
    <scope>NUCLEOTIDE SEQUENCE [LARGE SCALE GENOMIC DNA]</scope>
    <source>
        <strain evidence="8 9">1Y8A</strain>
    </source>
</reference>
<keyword evidence="6" id="KW-0521">NADP</keyword>
<dbReference type="RefSeq" id="WP_194095095.1">
    <property type="nucleotide sequence ID" value="NZ_JADFTZ010000002.1"/>
</dbReference>
<dbReference type="SUPFAM" id="SSF51735">
    <property type="entry name" value="NAD(P)-binding Rossmann-fold domains"/>
    <property type="match status" value="1"/>
</dbReference>
<accession>A0ABR9WR88</accession>
<comment type="similarity">
    <text evidence="2 6">Belongs to the dTDP-4-dehydrorhamnose reductase family.</text>
</comment>
<dbReference type="Gene3D" id="3.40.50.720">
    <property type="entry name" value="NAD(P)-binding Rossmann-like Domain"/>
    <property type="match status" value="1"/>
</dbReference>
<evidence type="ECO:0000313" key="8">
    <source>
        <dbReference type="EMBL" id="MBE9576439.1"/>
    </source>
</evidence>
<name>A0ABR9WR88_9FLAO</name>
<dbReference type="InterPro" id="IPR036291">
    <property type="entry name" value="NAD(P)-bd_dom_sf"/>
</dbReference>
<dbReference type="Proteomes" id="UP000656274">
    <property type="component" value="Unassembled WGS sequence"/>
</dbReference>
<dbReference type="InterPro" id="IPR005913">
    <property type="entry name" value="dTDP_dehydrorham_reduct"/>
</dbReference>
<evidence type="ECO:0000256" key="3">
    <source>
        <dbReference type="ARBA" id="ARBA00012929"/>
    </source>
</evidence>
<evidence type="ECO:0000256" key="5">
    <source>
        <dbReference type="ARBA" id="ARBA00048200"/>
    </source>
</evidence>
<evidence type="ECO:0000256" key="6">
    <source>
        <dbReference type="RuleBase" id="RU364082"/>
    </source>
</evidence>
<evidence type="ECO:0000259" key="7">
    <source>
        <dbReference type="Pfam" id="PF04321"/>
    </source>
</evidence>